<feature type="region of interest" description="Disordered" evidence="11">
    <location>
        <begin position="1"/>
        <end position="73"/>
    </location>
</feature>
<dbReference type="SUPFAM" id="SSF56112">
    <property type="entry name" value="Protein kinase-like (PK-like)"/>
    <property type="match status" value="1"/>
</dbReference>
<keyword evidence="3" id="KW-0723">Serine/threonine-protein kinase</keyword>
<dbReference type="PANTHER" id="PTHR24346">
    <property type="entry name" value="MAP/MICROTUBULE AFFINITY-REGULATING KINASE"/>
    <property type="match status" value="1"/>
</dbReference>
<keyword evidence="5 10" id="KW-0547">Nucleotide-binding</keyword>
<comment type="catalytic activity">
    <reaction evidence="9">
        <text>L-seryl-[protein] + ATP = O-phospho-L-seryl-[protein] + ADP + H(+)</text>
        <dbReference type="Rhea" id="RHEA:17989"/>
        <dbReference type="Rhea" id="RHEA-COMP:9863"/>
        <dbReference type="Rhea" id="RHEA-COMP:11604"/>
        <dbReference type="ChEBI" id="CHEBI:15378"/>
        <dbReference type="ChEBI" id="CHEBI:29999"/>
        <dbReference type="ChEBI" id="CHEBI:30616"/>
        <dbReference type="ChEBI" id="CHEBI:83421"/>
        <dbReference type="ChEBI" id="CHEBI:456216"/>
        <dbReference type="EC" id="2.7.11.1"/>
    </reaction>
</comment>
<dbReference type="GO" id="GO:0005524">
    <property type="term" value="F:ATP binding"/>
    <property type="evidence" value="ECO:0007669"/>
    <property type="project" value="UniProtKB-UniRule"/>
</dbReference>
<keyword evidence="6" id="KW-0418">Kinase</keyword>
<feature type="compositionally biased region" description="Low complexity" evidence="11">
    <location>
        <begin position="16"/>
        <end position="31"/>
    </location>
</feature>
<evidence type="ECO:0000256" key="11">
    <source>
        <dbReference type="SAM" id="MobiDB-lite"/>
    </source>
</evidence>
<evidence type="ECO:0000256" key="10">
    <source>
        <dbReference type="PROSITE-ProRule" id="PRU10141"/>
    </source>
</evidence>
<dbReference type="Gene3D" id="3.30.310.80">
    <property type="entry name" value="Kinase associated domain 1, KA1"/>
    <property type="match status" value="1"/>
</dbReference>
<comment type="catalytic activity">
    <reaction evidence="8">
        <text>L-threonyl-[protein] + ATP = O-phospho-L-threonyl-[protein] + ADP + H(+)</text>
        <dbReference type="Rhea" id="RHEA:46608"/>
        <dbReference type="Rhea" id="RHEA-COMP:11060"/>
        <dbReference type="Rhea" id="RHEA-COMP:11605"/>
        <dbReference type="ChEBI" id="CHEBI:15378"/>
        <dbReference type="ChEBI" id="CHEBI:30013"/>
        <dbReference type="ChEBI" id="CHEBI:30616"/>
        <dbReference type="ChEBI" id="CHEBI:61977"/>
        <dbReference type="ChEBI" id="CHEBI:456216"/>
        <dbReference type="EC" id="2.7.11.1"/>
    </reaction>
</comment>
<sequence length="801" mass="91019">MCHIIKKKKAKSLPRVPDSSTPSPVPLTSTVALSPNRSPVQRKWSKSKTPPKMTDSKAKGRGAHRKCNKRKTVEERKKEIEDAQKALGRKPNSTIVDRMVQMEKVREKSWEETRKGDIQFVLKGAPKEKIEVTEKKSEEFTIYPEKAILFELQKSVSAESSGDEDFVEDVREPMDTENWMYHDAHIFRTCHNNIRELEKGAHACYVHPSPSAEIISHWDRFATLETMEARELFTSTILEVYTFISATETMDDVDKAKAAKRRPKSFNGSRPTFDEEVRNLENLSPSEITLAFAVSDASKSLNTTPASVTIRPSSSRSGVKTARTVIHSGMMSSGDEPMVSSGENSSEATEDPLWSIVRTIGEGAYGEVKLIQNREGTMCFAMKCIKADNQRAVHQMKKEDMLHRKAKGHANIVDCFGMRFDHHEVQLFLEYCSYGELFDQIEPDVGMEEYRAHIFLQNIVSGIKHLHALGIAHRDIKPENLFLTSRNWLKIGDFGLATLFKNPQGQERLLESRCGTVPYGAPEVMDESIAHYRGPPNDIWSAGIVLVAMMVGELPWEEPNREHDAYREFMDDYEPTAQPWCRMPEKVLALVRKILVEDPNRRATIVEIEVDDWYANYKPIERKPREVVAPQEDIVKAEDVPETKKSRVLSANISSSQPTIRTEDKENNAQFRAAARAYHGFSQPADIKEIFLSGSQTLSQLDNLQHLVRRMTRFCVIVPLEEAIKKFEDVVKSFGYQCHTKFSNQMVVSGSNLTFIVTVHSTVDRVFIDCRRSRGDGLAFKRVFMNVRNALSDIIDDVPLF</sequence>
<evidence type="ECO:0000256" key="7">
    <source>
        <dbReference type="ARBA" id="ARBA00022840"/>
    </source>
</evidence>
<dbReference type="GO" id="GO:0004674">
    <property type="term" value="F:protein serine/threonine kinase activity"/>
    <property type="evidence" value="ECO:0007669"/>
    <property type="project" value="UniProtKB-KW"/>
</dbReference>
<feature type="compositionally biased region" description="Basic residues" evidence="11">
    <location>
        <begin position="59"/>
        <end position="70"/>
    </location>
</feature>
<evidence type="ECO:0000256" key="1">
    <source>
        <dbReference type="ARBA" id="ARBA00010791"/>
    </source>
</evidence>
<dbReference type="Gene3D" id="1.10.510.10">
    <property type="entry name" value="Transferase(Phosphotransferase) domain 1"/>
    <property type="match status" value="1"/>
</dbReference>
<evidence type="ECO:0000313" key="14">
    <source>
        <dbReference type="Proteomes" id="UP001175271"/>
    </source>
</evidence>
<keyword evidence="4" id="KW-0808">Transferase</keyword>
<keyword evidence="14" id="KW-1185">Reference proteome</keyword>
<dbReference type="InterPro" id="IPR017441">
    <property type="entry name" value="Protein_kinase_ATP_BS"/>
</dbReference>
<dbReference type="PANTHER" id="PTHR24346:SF107">
    <property type="entry name" value="SERINE_THREONINE-PROTEIN KINASE CHK1"/>
    <property type="match status" value="1"/>
</dbReference>
<organism evidence="13 14">
    <name type="scientific">Steinernema hermaphroditum</name>
    <dbReference type="NCBI Taxonomy" id="289476"/>
    <lineage>
        <taxon>Eukaryota</taxon>
        <taxon>Metazoa</taxon>
        <taxon>Ecdysozoa</taxon>
        <taxon>Nematoda</taxon>
        <taxon>Chromadorea</taxon>
        <taxon>Rhabditida</taxon>
        <taxon>Tylenchina</taxon>
        <taxon>Panagrolaimomorpha</taxon>
        <taxon>Strongyloidoidea</taxon>
        <taxon>Steinernematidae</taxon>
        <taxon>Steinernema</taxon>
    </lineage>
</organism>
<dbReference type="InterPro" id="IPR008271">
    <property type="entry name" value="Ser/Thr_kinase_AS"/>
</dbReference>
<feature type="binding site" evidence="10">
    <location>
        <position position="383"/>
    </location>
    <ligand>
        <name>ATP</name>
        <dbReference type="ChEBI" id="CHEBI:30616"/>
    </ligand>
</feature>
<evidence type="ECO:0000256" key="6">
    <source>
        <dbReference type="ARBA" id="ARBA00022777"/>
    </source>
</evidence>
<reference evidence="13" key="1">
    <citation type="submission" date="2023-06" db="EMBL/GenBank/DDBJ databases">
        <title>Genomic analysis of the entomopathogenic nematode Steinernema hermaphroditum.</title>
        <authorList>
            <person name="Schwarz E.M."/>
            <person name="Heppert J.K."/>
            <person name="Baniya A."/>
            <person name="Schwartz H.T."/>
            <person name="Tan C.-H."/>
            <person name="Antoshechkin I."/>
            <person name="Sternberg P.W."/>
            <person name="Goodrich-Blair H."/>
            <person name="Dillman A.R."/>
        </authorList>
    </citation>
    <scope>NUCLEOTIDE SEQUENCE</scope>
    <source>
        <strain evidence="13">PS9179</strain>
        <tissue evidence="13">Whole animal</tissue>
    </source>
</reference>
<dbReference type="EMBL" id="JAUCMV010000003">
    <property type="protein sequence ID" value="KAK0410324.1"/>
    <property type="molecule type" value="Genomic_DNA"/>
</dbReference>
<dbReference type="GO" id="GO:0005737">
    <property type="term" value="C:cytoplasm"/>
    <property type="evidence" value="ECO:0007669"/>
    <property type="project" value="TreeGrafter"/>
</dbReference>
<dbReference type="EC" id="2.7.11.1" evidence="2"/>
<dbReference type="PROSITE" id="PS00107">
    <property type="entry name" value="PROTEIN_KINASE_ATP"/>
    <property type="match status" value="1"/>
</dbReference>
<dbReference type="InterPro" id="IPR011009">
    <property type="entry name" value="Kinase-like_dom_sf"/>
</dbReference>
<dbReference type="GO" id="GO:0035556">
    <property type="term" value="P:intracellular signal transduction"/>
    <property type="evidence" value="ECO:0007669"/>
    <property type="project" value="TreeGrafter"/>
</dbReference>
<dbReference type="SMART" id="SM00220">
    <property type="entry name" value="S_TKc"/>
    <property type="match status" value="1"/>
</dbReference>
<comment type="similarity">
    <text evidence="1">Belongs to the protein kinase superfamily. CAMK Ser/Thr protein kinase family. NIM1 subfamily.</text>
</comment>
<evidence type="ECO:0000256" key="3">
    <source>
        <dbReference type="ARBA" id="ARBA00022527"/>
    </source>
</evidence>
<dbReference type="Pfam" id="PF00069">
    <property type="entry name" value="Pkinase"/>
    <property type="match status" value="1"/>
</dbReference>
<evidence type="ECO:0000256" key="4">
    <source>
        <dbReference type="ARBA" id="ARBA00022679"/>
    </source>
</evidence>
<dbReference type="InterPro" id="IPR000719">
    <property type="entry name" value="Prot_kinase_dom"/>
</dbReference>
<comment type="caution">
    <text evidence="13">The sequence shown here is derived from an EMBL/GenBank/DDBJ whole genome shotgun (WGS) entry which is preliminary data.</text>
</comment>
<keyword evidence="7 10" id="KW-0067">ATP-binding</keyword>
<dbReference type="PROSITE" id="PS00108">
    <property type="entry name" value="PROTEIN_KINASE_ST"/>
    <property type="match status" value="1"/>
</dbReference>
<protein>
    <recommendedName>
        <fullName evidence="2">non-specific serine/threonine protein kinase</fullName>
        <ecNumber evidence="2">2.7.11.1</ecNumber>
    </recommendedName>
</protein>
<dbReference type="AlphaFoldDB" id="A0AA39HRZ2"/>
<evidence type="ECO:0000256" key="2">
    <source>
        <dbReference type="ARBA" id="ARBA00012513"/>
    </source>
</evidence>
<name>A0AA39HRZ2_9BILA</name>
<evidence type="ECO:0000259" key="12">
    <source>
        <dbReference type="PROSITE" id="PS50011"/>
    </source>
</evidence>
<proteinExistence type="inferred from homology"/>
<dbReference type="Proteomes" id="UP001175271">
    <property type="component" value="Unassembled WGS sequence"/>
</dbReference>
<evidence type="ECO:0000256" key="5">
    <source>
        <dbReference type="ARBA" id="ARBA00022741"/>
    </source>
</evidence>
<accession>A0AA39HRZ2</accession>
<evidence type="ECO:0000256" key="9">
    <source>
        <dbReference type="ARBA" id="ARBA00048679"/>
    </source>
</evidence>
<evidence type="ECO:0000313" key="13">
    <source>
        <dbReference type="EMBL" id="KAK0410324.1"/>
    </source>
</evidence>
<feature type="domain" description="Protein kinase" evidence="12">
    <location>
        <begin position="354"/>
        <end position="614"/>
    </location>
</feature>
<dbReference type="PROSITE" id="PS50011">
    <property type="entry name" value="PROTEIN_KINASE_DOM"/>
    <property type="match status" value="1"/>
</dbReference>
<evidence type="ECO:0000256" key="8">
    <source>
        <dbReference type="ARBA" id="ARBA00047899"/>
    </source>
</evidence>
<gene>
    <name evidence="13" type="ORF">QR680_005065</name>
</gene>
<feature type="compositionally biased region" description="Basic residues" evidence="11">
    <location>
        <begin position="1"/>
        <end position="12"/>
    </location>
</feature>